<dbReference type="InterPro" id="IPR058625">
    <property type="entry name" value="MdtA-like_BSH"/>
</dbReference>
<evidence type="ECO:0000259" key="4">
    <source>
        <dbReference type="Pfam" id="PF25917"/>
    </source>
</evidence>
<keyword evidence="3" id="KW-0812">Transmembrane</keyword>
<comment type="caution">
    <text evidence="5">The sequence shown here is derived from an EMBL/GenBank/DDBJ whole genome shotgun (WGS) entry which is preliminary data.</text>
</comment>
<evidence type="ECO:0000313" key="5">
    <source>
        <dbReference type="EMBL" id="MBM7037816.1"/>
    </source>
</evidence>
<dbReference type="EMBL" id="JAFEUM010000007">
    <property type="protein sequence ID" value="MBM7037816.1"/>
    <property type="molecule type" value="Genomic_DNA"/>
</dbReference>
<organism evidence="5 6">
    <name type="scientific">Vibrio ulleungensis</name>
    <dbReference type="NCBI Taxonomy" id="2807619"/>
    <lineage>
        <taxon>Bacteria</taxon>
        <taxon>Pseudomonadati</taxon>
        <taxon>Pseudomonadota</taxon>
        <taxon>Gammaproteobacteria</taxon>
        <taxon>Vibrionales</taxon>
        <taxon>Vibrionaceae</taxon>
        <taxon>Vibrio</taxon>
    </lineage>
</organism>
<gene>
    <name evidence="5" type="ORF">JQC93_15510</name>
</gene>
<name>A0ABS2HPK2_9VIBR</name>
<reference evidence="5 6" key="1">
    <citation type="submission" date="2021-02" db="EMBL/GenBank/DDBJ databases">
        <authorList>
            <person name="Park J.-S."/>
        </authorList>
    </citation>
    <scope>NUCLEOTIDE SEQUENCE [LARGE SCALE GENOMIC DNA]</scope>
    <source>
        <strain evidence="5 6">188UL20-2</strain>
    </source>
</reference>
<dbReference type="Gene3D" id="2.40.30.170">
    <property type="match status" value="1"/>
</dbReference>
<comment type="similarity">
    <text evidence="1">Belongs to the membrane fusion protein (MFP) (TC 8.A.1) family.</text>
</comment>
<dbReference type="SUPFAM" id="SSF111369">
    <property type="entry name" value="HlyD-like secretion proteins"/>
    <property type="match status" value="1"/>
</dbReference>
<keyword evidence="3" id="KW-0472">Membrane</keyword>
<feature type="domain" description="Multidrug resistance protein MdtA-like barrel-sandwich hybrid" evidence="4">
    <location>
        <begin position="82"/>
        <end position="209"/>
    </location>
</feature>
<dbReference type="Gene3D" id="2.40.50.100">
    <property type="match status" value="2"/>
</dbReference>
<protein>
    <submittedName>
        <fullName evidence="5">Efflux RND transporter periplasmic adaptor subunit</fullName>
    </submittedName>
</protein>
<feature type="transmembrane region" description="Helical" evidence="3">
    <location>
        <begin position="15"/>
        <end position="34"/>
    </location>
</feature>
<keyword evidence="3" id="KW-1133">Transmembrane helix</keyword>
<dbReference type="PANTHER" id="PTHR30469:SF29">
    <property type="entry name" value="BLR2860 PROTEIN"/>
    <property type="match status" value="1"/>
</dbReference>
<dbReference type="Pfam" id="PF25917">
    <property type="entry name" value="BSH_RND"/>
    <property type="match status" value="1"/>
</dbReference>
<evidence type="ECO:0000256" key="3">
    <source>
        <dbReference type="SAM" id="Phobius"/>
    </source>
</evidence>
<evidence type="ECO:0000256" key="1">
    <source>
        <dbReference type="ARBA" id="ARBA00009477"/>
    </source>
</evidence>
<dbReference type="Proteomes" id="UP000809621">
    <property type="component" value="Unassembled WGS sequence"/>
</dbReference>
<sequence>MPTSRVGGFFAQRPWIISLVLFIGLSLWMGMGVLKAEEETQNKKAQENKEIEIPLARVVVTTFNAEPVAKKIDLYGRTAPDRVVNVSAETGGKIISLNVRKGEYVKKGQLLASIDKSDLTVQMDRAKAMLKVKQKEYDAAKSLKTRGLQGEVAFANAEASLADAKATVDSAQTALNDTVIKAPFNGILDELHVEEGDFVARGDRVAKILDLEKLVIQADLSERHIQQVAKGQVAKVTLLNGQQLAGVLRYVSKTSSITTNTFPIEVEIENKGLAVPAGISAEVELELDTRMAVKLTPAMLALDEAGNLGVKTLRDDHVEFVGIQIVKAEQDGVWLSGLGEQVDVITVGQGFVRSGDQVTAVRQ</sequence>
<evidence type="ECO:0000256" key="2">
    <source>
        <dbReference type="SAM" id="Coils"/>
    </source>
</evidence>
<dbReference type="RefSeq" id="WP_205159325.1">
    <property type="nucleotide sequence ID" value="NZ_JAFEUM010000007.1"/>
</dbReference>
<dbReference type="InterPro" id="IPR006143">
    <property type="entry name" value="RND_pump_MFP"/>
</dbReference>
<keyword evidence="2" id="KW-0175">Coiled coil</keyword>
<evidence type="ECO:0000313" key="6">
    <source>
        <dbReference type="Proteomes" id="UP000809621"/>
    </source>
</evidence>
<accession>A0ABS2HPK2</accession>
<dbReference type="PANTHER" id="PTHR30469">
    <property type="entry name" value="MULTIDRUG RESISTANCE PROTEIN MDTA"/>
    <property type="match status" value="1"/>
</dbReference>
<proteinExistence type="inferred from homology"/>
<feature type="coiled-coil region" evidence="2">
    <location>
        <begin position="116"/>
        <end position="174"/>
    </location>
</feature>
<dbReference type="NCBIfam" id="TIGR01730">
    <property type="entry name" value="RND_mfp"/>
    <property type="match status" value="1"/>
</dbReference>
<keyword evidence="6" id="KW-1185">Reference proteome</keyword>